<gene>
    <name evidence="1" type="ORF">EGYM00163_LOCUS23451</name>
</gene>
<proteinExistence type="predicted"/>
<name>A0A7S4D0K0_9EUGL</name>
<reference evidence="1" key="1">
    <citation type="submission" date="2021-01" db="EMBL/GenBank/DDBJ databases">
        <authorList>
            <person name="Corre E."/>
            <person name="Pelletier E."/>
            <person name="Niang G."/>
            <person name="Scheremetjew M."/>
            <person name="Finn R."/>
            <person name="Kale V."/>
            <person name="Holt S."/>
            <person name="Cochrane G."/>
            <person name="Meng A."/>
            <person name="Brown T."/>
            <person name="Cohen L."/>
        </authorList>
    </citation>
    <scope>NUCLEOTIDE SEQUENCE</scope>
    <source>
        <strain evidence="1">CCMP1594</strain>
    </source>
</reference>
<evidence type="ECO:0000313" key="1">
    <source>
        <dbReference type="EMBL" id="CAE0812301.1"/>
    </source>
</evidence>
<accession>A0A7S4D0K0</accession>
<protein>
    <submittedName>
        <fullName evidence="1">Uncharacterized protein</fullName>
    </submittedName>
</protein>
<dbReference type="AlphaFoldDB" id="A0A7S4D0K0"/>
<organism evidence="1">
    <name type="scientific">Eutreptiella gymnastica</name>
    <dbReference type="NCBI Taxonomy" id="73025"/>
    <lineage>
        <taxon>Eukaryota</taxon>
        <taxon>Discoba</taxon>
        <taxon>Euglenozoa</taxon>
        <taxon>Euglenida</taxon>
        <taxon>Spirocuta</taxon>
        <taxon>Euglenophyceae</taxon>
        <taxon>Eutreptiales</taxon>
        <taxon>Eutreptiaceae</taxon>
        <taxon>Eutreptiella</taxon>
    </lineage>
</organism>
<dbReference type="EMBL" id="HBJA01066582">
    <property type="protein sequence ID" value="CAE0812301.1"/>
    <property type="molecule type" value="Transcribed_RNA"/>
</dbReference>
<sequence length="107" mass="11745">MLARFDGGMQQSFIFLWCAGGFGGLALRARTELDASQSQSHFRGDHSFLCIATPLRMLAFANPHALPCNTLRSPPHPFSDAHYKYICWSLLAASPPSSGRGMLCDSR</sequence>